<proteinExistence type="predicted"/>
<feature type="compositionally biased region" description="Polar residues" evidence="1">
    <location>
        <begin position="214"/>
        <end position="230"/>
    </location>
</feature>
<protein>
    <recommendedName>
        <fullName evidence="4">Colicin transporter</fullName>
    </recommendedName>
</protein>
<dbReference type="Proteomes" id="UP000234545">
    <property type="component" value="Unassembled WGS sequence"/>
</dbReference>
<dbReference type="EMBL" id="PKKJ01000003">
    <property type="protein sequence ID" value="PKY66406.1"/>
    <property type="molecule type" value="Genomic_DNA"/>
</dbReference>
<reference evidence="2 3" key="1">
    <citation type="submission" date="2017-12" db="EMBL/GenBank/DDBJ databases">
        <title>Phylogenetic diversity of female urinary microbiome.</title>
        <authorList>
            <person name="Thomas-White K."/>
            <person name="Wolfe A.J."/>
        </authorList>
    </citation>
    <scope>NUCLEOTIDE SEQUENCE [LARGE SCALE GENOMIC DNA]</scope>
    <source>
        <strain evidence="2 3">UMB0250</strain>
    </source>
</reference>
<evidence type="ECO:0008006" key="4">
    <source>
        <dbReference type="Google" id="ProtNLM"/>
    </source>
</evidence>
<feature type="region of interest" description="Disordered" evidence="1">
    <location>
        <begin position="214"/>
        <end position="238"/>
    </location>
</feature>
<accession>A0A2I1I5I3</accession>
<feature type="compositionally biased region" description="Low complexity" evidence="1">
    <location>
        <begin position="260"/>
        <end position="279"/>
    </location>
</feature>
<evidence type="ECO:0000313" key="2">
    <source>
        <dbReference type="EMBL" id="PKY66406.1"/>
    </source>
</evidence>
<feature type="region of interest" description="Disordered" evidence="1">
    <location>
        <begin position="252"/>
        <end position="285"/>
    </location>
</feature>
<dbReference type="OrthoDB" id="3268986at2"/>
<gene>
    <name evidence="2" type="ORF">CYJ25_04035</name>
</gene>
<evidence type="ECO:0000256" key="1">
    <source>
        <dbReference type="SAM" id="MobiDB-lite"/>
    </source>
</evidence>
<comment type="caution">
    <text evidence="2">The sequence shown here is derived from an EMBL/GenBank/DDBJ whole genome shotgun (WGS) entry which is preliminary data.</text>
</comment>
<dbReference type="RefSeq" id="WP_101627921.1">
    <property type="nucleotide sequence ID" value="NZ_PKKJ01000003.1"/>
</dbReference>
<dbReference type="AlphaFoldDB" id="A0A2I1I5I3"/>
<evidence type="ECO:0000313" key="3">
    <source>
        <dbReference type="Proteomes" id="UP000234545"/>
    </source>
</evidence>
<organism evidence="2 3">
    <name type="scientific">Schaalia turicensis</name>
    <dbReference type="NCBI Taxonomy" id="131111"/>
    <lineage>
        <taxon>Bacteria</taxon>
        <taxon>Bacillati</taxon>
        <taxon>Actinomycetota</taxon>
        <taxon>Actinomycetes</taxon>
        <taxon>Actinomycetales</taxon>
        <taxon>Actinomycetaceae</taxon>
        <taxon>Schaalia</taxon>
    </lineage>
</organism>
<sequence>MSDEENPGGEVASVELVAWWRRPRVVAPLVALALVAVGGGSWAGVNTYQTHQASLAFASAVEANSGQATVLSEAVAHAQAVRDEANALNEASGDTPVIAPAMIESVDDALSRASALDLTKPATPADRATLVAMAEELEAETANTMSILDSLKTATDAVETQLNTCAMTAFDQAVADAQSALSSAQGVLDVSDGKVNDNTLRDQLATAIDSLTNLLPSTDETGDETQSSSIEGGREEVKAKTAEIASGIEDLNAKSKAVSDDQSAWQQGQDAQAQASSASTGGGGSYSGSSYDYTGGGSSGGGRSSGGYSSGGADVCGGGPYCYNPNFPEYSYDADGWAHHQLVPDENGTVTDAGGCIAGCN</sequence>
<name>A0A2I1I5I3_9ACTO</name>